<dbReference type="AlphaFoldDB" id="A0A8S9I0Y8"/>
<dbReference type="InterPro" id="IPR004312">
    <property type="entry name" value="ATHILA_Orf1_C"/>
</dbReference>
<evidence type="ECO:0000259" key="2">
    <source>
        <dbReference type="Pfam" id="PF03078"/>
    </source>
</evidence>
<comment type="caution">
    <text evidence="3">The sequence shown here is derived from an EMBL/GenBank/DDBJ whole genome shotgun (WGS) entry which is preliminary data.</text>
</comment>
<organism evidence="3">
    <name type="scientific">Brassica cretica</name>
    <name type="common">Mustard</name>
    <dbReference type="NCBI Taxonomy" id="69181"/>
    <lineage>
        <taxon>Eukaryota</taxon>
        <taxon>Viridiplantae</taxon>
        <taxon>Streptophyta</taxon>
        <taxon>Embryophyta</taxon>
        <taxon>Tracheophyta</taxon>
        <taxon>Spermatophyta</taxon>
        <taxon>Magnoliopsida</taxon>
        <taxon>eudicotyledons</taxon>
        <taxon>Gunneridae</taxon>
        <taxon>Pentapetalae</taxon>
        <taxon>rosids</taxon>
        <taxon>malvids</taxon>
        <taxon>Brassicales</taxon>
        <taxon>Brassicaceae</taxon>
        <taxon>Brassiceae</taxon>
        <taxon>Brassica</taxon>
    </lineage>
</organism>
<sequence>MSDERRTKRRFDTNSPAPVRDREPWPRQPEDGHIPLFDHFADTQKAAKSLECRNRAIENAWDDYDNIFYNAWLQVLYSELVRQFMATVKVYYASERAKKASEGVLTFFICGIRYRVPLLTLCTIYGFETSASTPPYPTSQG</sequence>
<name>A0A8S9I0Y8_BRACR</name>
<dbReference type="EMBL" id="QGKY02001250">
    <property type="protein sequence ID" value="KAF2561398.1"/>
    <property type="molecule type" value="Genomic_DNA"/>
</dbReference>
<feature type="domain" description="Arabidopsis retrotransposon Orf1 C-terminal" evidence="2">
    <location>
        <begin position="77"/>
        <end position="133"/>
    </location>
</feature>
<evidence type="ECO:0000313" key="3">
    <source>
        <dbReference type="EMBL" id="KAF2561398.1"/>
    </source>
</evidence>
<accession>A0A8S9I0Y8</accession>
<evidence type="ECO:0000256" key="1">
    <source>
        <dbReference type="SAM" id="MobiDB-lite"/>
    </source>
</evidence>
<protein>
    <recommendedName>
        <fullName evidence="2">Arabidopsis retrotransposon Orf1 C-terminal domain-containing protein</fullName>
    </recommendedName>
</protein>
<dbReference type="Pfam" id="PF03078">
    <property type="entry name" value="ATHILA"/>
    <property type="match status" value="1"/>
</dbReference>
<reference evidence="3" key="1">
    <citation type="submission" date="2019-12" db="EMBL/GenBank/DDBJ databases">
        <title>Genome sequencing and annotation of Brassica cretica.</title>
        <authorList>
            <person name="Studholme D.J."/>
            <person name="Sarris P.F."/>
        </authorList>
    </citation>
    <scope>NUCLEOTIDE SEQUENCE</scope>
    <source>
        <strain evidence="3">PFS-102/07</strain>
        <tissue evidence="3">Leaf</tissue>
    </source>
</reference>
<feature type="compositionally biased region" description="Basic and acidic residues" evidence="1">
    <location>
        <begin position="1"/>
        <end position="12"/>
    </location>
</feature>
<proteinExistence type="predicted"/>
<feature type="region of interest" description="Disordered" evidence="1">
    <location>
        <begin position="1"/>
        <end position="27"/>
    </location>
</feature>
<gene>
    <name evidence="3" type="ORF">F2Q70_00016399</name>
</gene>